<proteinExistence type="predicted"/>
<gene>
    <name evidence="1" type="ORF">D3H65_02775</name>
</gene>
<evidence type="ECO:0000313" key="2">
    <source>
        <dbReference type="Proteomes" id="UP000263900"/>
    </source>
</evidence>
<protein>
    <submittedName>
        <fullName evidence="1">Uncharacterized protein</fullName>
    </submittedName>
</protein>
<name>A0A3B7MI15_9BACT</name>
<dbReference type="AlphaFoldDB" id="A0A3B7MI15"/>
<reference evidence="1 2" key="1">
    <citation type="submission" date="2018-09" db="EMBL/GenBank/DDBJ databases">
        <title>Genome sequencing of strain 6GH32-13.</title>
        <authorList>
            <person name="Weon H.-Y."/>
            <person name="Heo J."/>
            <person name="Kwon S.-W."/>
        </authorList>
    </citation>
    <scope>NUCLEOTIDE SEQUENCE [LARGE SCALE GENOMIC DNA]</scope>
    <source>
        <strain evidence="1 2">5GH32-13</strain>
    </source>
</reference>
<accession>A0A3B7MI15</accession>
<sequence length="63" mass="7044">MGGRTRFGRNGWRKHSENYPKMFPKLWPGWSLIGTGKKVNGNLFVRDKNTGGGGGLCKWPLPV</sequence>
<dbReference type="KEGG" id="pseg:D3H65_02775"/>
<evidence type="ECO:0000313" key="1">
    <source>
        <dbReference type="EMBL" id="AXY72953.1"/>
    </source>
</evidence>
<dbReference type="EMBL" id="CP032157">
    <property type="protein sequence ID" value="AXY72953.1"/>
    <property type="molecule type" value="Genomic_DNA"/>
</dbReference>
<organism evidence="1 2">
    <name type="scientific">Paraflavitalea soli</name>
    <dbReference type="NCBI Taxonomy" id="2315862"/>
    <lineage>
        <taxon>Bacteria</taxon>
        <taxon>Pseudomonadati</taxon>
        <taxon>Bacteroidota</taxon>
        <taxon>Chitinophagia</taxon>
        <taxon>Chitinophagales</taxon>
        <taxon>Chitinophagaceae</taxon>
        <taxon>Paraflavitalea</taxon>
    </lineage>
</organism>
<keyword evidence="2" id="KW-1185">Reference proteome</keyword>
<dbReference type="Proteomes" id="UP000263900">
    <property type="component" value="Chromosome"/>
</dbReference>